<keyword evidence="3" id="KW-1185">Reference proteome</keyword>
<evidence type="ECO:0000313" key="3">
    <source>
        <dbReference type="Proteomes" id="UP000800200"/>
    </source>
</evidence>
<dbReference type="OrthoDB" id="566138at2759"/>
<dbReference type="InterPro" id="IPR036928">
    <property type="entry name" value="AS_sf"/>
</dbReference>
<evidence type="ECO:0000259" key="1">
    <source>
        <dbReference type="Pfam" id="PF01425"/>
    </source>
</evidence>
<feature type="domain" description="Amidase" evidence="1">
    <location>
        <begin position="72"/>
        <end position="363"/>
    </location>
</feature>
<accession>A0A6A6DQ18</accession>
<dbReference type="EMBL" id="ML994657">
    <property type="protein sequence ID" value="KAF2180472.1"/>
    <property type="molecule type" value="Genomic_DNA"/>
</dbReference>
<evidence type="ECO:0000313" key="2">
    <source>
        <dbReference type="EMBL" id="KAF2180472.1"/>
    </source>
</evidence>
<gene>
    <name evidence="2" type="ORF">K469DRAFT_591915</name>
</gene>
<dbReference type="Gene3D" id="3.90.1300.10">
    <property type="entry name" value="Amidase signature (AS) domain"/>
    <property type="match status" value="1"/>
</dbReference>
<dbReference type="Pfam" id="PF01425">
    <property type="entry name" value="Amidase"/>
    <property type="match status" value="1"/>
</dbReference>
<dbReference type="PANTHER" id="PTHR42678:SF37">
    <property type="entry name" value="AMIDASE C869.01-RELATED"/>
    <property type="match status" value="1"/>
</dbReference>
<sequence>MLPLVKTFFRRSGLRSEDAGVHRNPLHRSLRQANVPSVFRLDKLKGHDVYEINIIDLQTHFRKGDFSSVDYVQFCLDRIQKPEIDYYLESVIETNPDALAIASLLDKERSKGHVRGLLHGIPVLVKDNMATKDKMQTTAGSWALLGSTVPRDAHIVSQLREAGAVIIGHANMAEWAALRSKIYSSAYSPRRGEVRNPFDLGKNGSSAGSAVAVSANIVPLSYGTETDSSIIGPAGINAIVGIKPTVGLTSRSGVIPISEHMDTVGPFGRSVYDAALGLNAIAHPDVRDEGTLDDSRVQEADYTVYISDKSALKGARFGLPWRRCWEFVAKDQLEIAQKILNAMEALGVKLIRTNFPSAEERIPEDGEWDWSREYGEPDKSEFTVVKVDAYNGINAYLSELSHTEIKSIEDIVEYNIRNSGTEGANPGDHPAFPSGQDNFHEITQTKGIKSDTYQKALQYTQEKSRKEGIDGALKHPDGDFDALIMCDRNGVGQQMAAQAGYPIISIPIGLDADGLPVALTLHQTAWKEGILIKWASAIENLVHELSGSRPTPCYRNYLFKNVPVFE</sequence>
<organism evidence="2 3">
    <name type="scientific">Zopfia rhizophila CBS 207.26</name>
    <dbReference type="NCBI Taxonomy" id="1314779"/>
    <lineage>
        <taxon>Eukaryota</taxon>
        <taxon>Fungi</taxon>
        <taxon>Dikarya</taxon>
        <taxon>Ascomycota</taxon>
        <taxon>Pezizomycotina</taxon>
        <taxon>Dothideomycetes</taxon>
        <taxon>Dothideomycetes incertae sedis</taxon>
        <taxon>Zopfiaceae</taxon>
        <taxon>Zopfia</taxon>
    </lineage>
</organism>
<name>A0A6A6DQ18_9PEZI</name>
<proteinExistence type="predicted"/>
<protein>
    <submittedName>
        <fullName evidence="2">Amidase</fullName>
    </submittedName>
</protein>
<dbReference type="AlphaFoldDB" id="A0A6A6DQ18"/>
<dbReference type="SUPFAM" id="SSF75304">
    <property type="entry name" value="Amidase signature (AS) enzymes"/>
    <property type="match status" value="1"/>
</dbReference>
<dbReference type="PANTHER" id="PTHR42678">
    <property type="entry name" value="AMIDASE"/>
    <property type="match status" value="1"/>
</dbReference>
<dbReference type="InterPro" id="IPR023631">
    <property type="entry name" value="Amidase_dom"/>
</dbReference>
<reference evidence="2" key="1">
    <citation type="journal article" date="2020" name="Stud. Mycol.">
        <title>101 Dothideomycetes genomes: a test case for predicting lifestyles and emergence of pathogens.</title>
        <authorList>
            <person name="Haridas S."/>
            <person name="Albert R."/>
            <person name="Binder M."/>
            <person name="Bloem J."/>
            <person name="Labutti K."/>
            <person name="Salamov A."/>
            <person name="Andreopoulos B."/>
            <person name="Baker S."/>
            <person name="Barry K."/>
            <person name="Bills G."/>
            <person name="Bluhm B."/>
            <person name="Cannon C."/>
            <person name="Castanera R."/>
            <person name="Culley D."/>
            <person name="Daum C."/>
            <person name="Ezra D."/>
            <person name="Gonzalez J."/>
            <person name="Henrissat B."/>
            <person name="Kuo A."/>
            <person name="Liang C."/>
            <person name="Lipzen A."/>
            <person name="Lutzoni F."/>
            <person name="Magnuson J."/>
            <person name="Mondo S."/>
            <person name="Nolan M."/>
            <person name="Ohm R."/>
            <person name="Pangilinan J."/>
            <person name="Park H.-J."/>
            <person name="Ramirez L."/>
            <person name="Alfaro M."/>
            <person name="Sun H."/>
            <person name="Tritt A."/>
            <person name="Yoshinaga Y."/>
            <person name="Zwiers L.-H."/>
            <person name="Turgeon B."/>
            <person name="Goodwin S."/>
            <person name="Spatafora J."/>
            <person name="Crous P."/>
            <person name="Grigoriev I."/>
        </authorList>
    </citation>
    <scope>NUCLEOTIDE SEQUENCE</scope>
    <source>
        <strain evidence="2">CBS 207.26</strain>
    </source>
</reference>
<dbReference type="Proteomes" id="UP000800200">
    <property type="component" value="Unassembled WGS sequence"/>
</dbReference>